<dbReference type="EMBL" id="JARJCM010000455">
    <property type="protein sequence ID" value="KAJ7016872.1"/>
    <property type="molecule type" value="Genomic_DNA"/>
</dbReference>
<evidence type="ECO:0000313" key="3">
    <source>
        <dbReference type="EMBL" id="KAJ7016872.1"/>
    </source>
</evidence>
<comment type="caution">
    <text evidence="3">The sequence shown here is derived from an EMBL/GenBank/DDBJ whole genome shotgun (WGS) entry which is preliminary data.</text>
</comment>
<dbReference type="Proteomes" id="UP001218188">
    <property type="component" value="Unassembled WGS sequence"/>
</dbReference>
<proteinExistence type="predicted"/>
<accession>A0AAD6S0X7</accession>
<dbReference type="AlphaFoldDB" id="A0AAD6S0X7"/>
<gene>
    <name evidence="3" type="ORF">C8F04DRAFT_1340119</name>
</gene>
<protein>
    <submittedName>
        <fullName evidence="3">Uncharacterized protein</fullName>
    </submittedName>
</protein>
<keyword evidence="2" id="KW-0732">Signal</keyword>
<evidence type="ECO:0000256" key="2">
    <source>
        <dbReference type="SAM" id="SignalP"/>
    </source>
</evidence>
<feature type="region of interest" description="Disordered" evidence="1">
    <location>
        <begin position="46"/>
        <end position="82"/>
    </location>
</feature>
<keyword evidence="4" id="KW-1185">Reference proteome</keyword>
<evidence type="ECO:0000256" key="1">
    <source>
        <dbReference type="SAM" id="MobiDB-lite"/>
    </source>
</evidence>
<evidence type="ECO:0000313" key="4">
    <source>
        <dbReference type="Proteomes" id="UP001218188"/>
    </source>
</evidence>
<feature type="signal peptide" evidence="2">
    <location>
        <begin position="1"/>
        <end position="27"/>
    </location>
</feature>
<feature type="chain" id="PRO_5042280507" evidence="2">
    <location>
        <begin position="28"/>
        <end position="332"/>
    </location>
</feature>
<name>A0AAD6S0X7_9AGAR</name>
<sequence length="332" mass="34651">MSSTPPSSLLVLLLCLPSLMLPLPALALTTSRRLLLDQFWPRHLPHSNAPRSEPAAGYFPPTDGGGDQLTQAPGTNPPAGEPLNVILAGTSDPAVLVDSGLDGGFRNFFLTSDELSSGVGFAGECLGQHEGAPQTANLGDGNGYVNETAVLRWDYTDPSLGTCRETVLGGNHFRYWRQDGKSANSSAVFMATSYEMPIAQGHNIVVNGYNLGRDWLVGNITHSPIDTDALTNTSTFSGTVSYAGFVYSTSISYVSGLLANTSVGVNHGSTVGIDGKNALDGLVAVLDVKITTTPKNATSKKSAAVPMSAPPPPLRGLLPALLLSLLFGAISL</sequence>
<organism evidence="3 4">
    <name type="scientific">Mycena alexandri</name>
    <dbReference type="NCBI Taxonomy" id="1745969"/>
    <lineage>
        <taxon>Eukaryota</taxon>
        <taxon>Fungi</taxon>
        <taxon>Dikarya</taxon>
        <taxon>Basidiomycota</taxon>
        <taxon>Agaricomycotina</taxon>
        <taxon>Agaricomycetes</taxon>
        <taxon>Agaricomycetidae</taxon>
        <taxon>Agaricales</taxon>
        <taxon>Marasmiineae</taxon>
        <taxon>Mycenaceae</taxon>
        <taxon>Mycena</taxon>
    </lineage>
</organism>
<reference evidence="3" key="1">
    <citation type="submission" date="2023-03" db="EMBL/GenBank/DDBJ databases">
        <title>Massive genome expansion in bonnet fungi (Mycena s.s.) driven by repeated elements and novel gene families across ecological guilds.</title>
        <authorList>
            <consortium name="Lawrence Berkeley National Laboratory"/>
            <person name="Harder C.B."/>
            <person name="Miyauchi S."/>
            <person name="Viragh M."/>
            <person name="Kuo A."/>
            <person name="Thoen E."/>
            <person name="Andreopoulos B."/>
            <person name="Lu D."/>
            <person name="Skrede I."/>
            <person name="Drula E."/>
            <person name="Henrissat B."/>
            <person name="Morin E."/>
            <person name="Kohler A."/>
            <person name="Barry K."/>
            <person name="LaButti K."/>
            <person name="Morin E."/>
            <person name="Salamov A."/>
            <person name="Lipzen A."/>
            <person name="Mereny Z."/>
            <person name="Hegedus B."/>
            <person name="Baldrian P."/>
            <person name="Stursova M."/>
            <person name="Weitz H."/>
            <person name="Taylor A."/>
            <person name="Grigoriev I.V."/>
            <person name="Nagy L.G."/>
            <person name="Martin F."/>
            <person name="Kauserud H."/>
        </authorList>
    </citation>
    <scope>NUCLEOTIDE SEQUENCE</scope>
    <source>
        <strain evidence="3">CBHHK200</strain>
    </source>
</reference>